<evidence type="ECO:0000256" key="1">
    <source>
        <dbReference type="ARBA" id="ARBA00004123"/>
    </source>
</evidence>
<dbReference type="PROSITE" id="PS01358">
    <property type="entry name" value="ZF_RANBP2_1"/>
    <property type="match status" value="1"/>
</dbReference>
<dbReference type="FunFam" id="3.20.190.10:FF:000005">
    <property type="entry name" value="Nei like DNA glycosylase 3"/>
    <property type="match status" value="1"/>
</dbReference>
<evidence type="ECO:0000313" key="28">
    <source>
        <dbReference type="Ensembl" id="ENSVURP00010009357.1"/>
    </source>
</evidence>
<dbReference type="STRING" id="29139.ENSVURP00010009357"/>
<dbReference type="GO" id="GO:0005654">
    <property type="term" value="C:nucleoplasm"/>
    <property type="evidence" value="ECO:0007669"/>
    <property type="project" value="Ensembl"/>
</dbReference>
<evidence type="ECO:0000256" key="9">
    <source>
        <dbReference type="ARBA" id="ARBA00022771"/>
    </source>
</evidence>
<reference evidence="28" key="3">
    <citation type="submission" date="2025-09" db="UniProtKB">
        <authorList>
            <consortium name="Ensembl"/>
        </authorList>
    </citation>
    <scope>IDENTIFICATION</scope>
</reference>
<dbReference type="CTD" id="55247"/>
<dbReference type="GO" id="GO:0005694">
    <property type="term" value="C:chromosome"/>
    <property type="evidence" value="ECO:0007669"/>
    <property type="project" value="UniProtKB-SubCell"/>
</dbReference>
<dbReference type="Proteomes" id="UP000314987">
    <property type="component" value="Unassembled WGS sequence"/>
</dbReference>
<keyword evidence="5" id="KW-0158">Chromosome</keyword>
<dbReference type="InterPro" id="IPR001876">
    <property type="entry name" value="Znf_RanBP2"/>
</dbReference>
<dbReference type="Gene3D" id="2.30.30.380">
    <property type="entry name" value="Zn-finger domain of Sec23/24"/>
    <property type="match status" value="1"/>
</dbReference>
<name>A0A4X2KJ31_VOMUR</name>
<keyword evidence="29" id="KW-1185">Reference proteome</keyword>
<dbReference type="SUPFAM" id="SSF90209">
    <property type="entry name" value="Ran binding protein zinc finger-like"/>
    <property type="match status" value="1"/>
</dbReference>
<dbReference type="Gene3D" id="1.10.8.50">
    <property type="match status" value="1"/>
</dbReference>
<dbReference type="InterPro" id="IPR012319">
    <property type="entry name" value="FPG_cat"/>
</dbReference>
<dbReference type="InterPro" id="IPR035937">
    <property type="entry name" value="FPG_N"/>
</dbReference>
<dbReference type="GO" id="GO:0008270">
    <property type="term" value="F:zinc ion binding"/>
    <property type="evidence" value="ECO:0007669"/>
    <property type="project" value="UniProtKB-KW"/>
</dbReference>
<evidence type="ECO:0000256" key="11">
    <source>
        <dbReference type="ARBA" id="ARBA00022833"/>
    </source>
</evidence>
<dbReference type="GO" id="GO:0003697">
    <property type="term" value="F:single-stranded DNA binding"/>
    <property type="evidence" value="ECO:0007669"/>
    <property type="project" value="Ensembl"/>
</dbReference>
<keyword evidence="15" id="KW-0539">Nucleus</keyword>
<keyword evidence="10" id="KW-0378">Hydrolase</keyword>
<evidence type="ECO:0000259" key="27">
    <source>
        <dbReference type="PROSITE" id="PS51999"/>
    </source>
</evidence>
<dbReference type="SMART" id="SM00547">
    <property type="entry name" value="ZnF_RBZ"/>
    <property type="match status" value="1"/>
</dbReference>
<evidence type="ECO:0000256" key="21">
    <source>
        <dbReference type="ARBA" id="ARBA00082922"/>
    </source>
</evidence>
<keyword evidence="12" id="KW-0238">DNA-binding</keyword>
<evidence type="ECO:0000259" key="26">
    <source>
        <dbReference type="PROSITE" id="PS51068"/>
    </source>
</evidence>
<dbReference type="OMA" id="GMKGSVM"/>
<dbReference type="SUPFAM" id="SSF81624">
    <property type="entry name" value="N-terminal domain of MutM-like DNA repair proteins"/>
    <property type="match status" value="1"/>
</dbReference>
<evidence type="ECO:0000256" key="12">
    <source>
        <dbReference type="ARBA" id="ARBA00023125"/>
    </source>
</evidence>
<evidence type="ECO:0000256" key="6">
    <source>
        <dbReference type="ARBA" id="ARBA00022723"/>
    </source>
</evidence>
<dbReference type="PROSITE" id="PS51068">
    <property type="entry name" value="FPG_CAT"/>
    <property type="match status" value="1"/>
</dbReference>
<evidence type="ECO:0000256" key="18">
    <source>
        <dbReference type="ARBA" id="ARBA00044632"/>
    </source>
</evidence>
<evidence type="ECO:0000256" key="16">
    <source>
        <dbReference type="ARBA" id="ARBA00023268"/>
    </source>
</evidence>
<dbReference type="CDD" id="cd08969">
    <property type="entry name" value="MeNeil3_N"/>
    <property type="match status" value="1"/>
</dbReference>
<dbReference type="InterPro" id="IPR036443">
    <property type="entry name" value="Znf_RanBP2_sf"/>
</dbReference>
<feature type="domain" description="GRF-type" evidence="27">
    <location>
        <begin position="522"/>
        <end position="565"/>
    </location>
</feature>
<dbReference type="InterPro" id="IPR010666">
    <property type="entry name" value="Znf_GRF"/>
</dbReference>
<dbReference type="PANTHER" id="PTHR22993">
    <property type="entry name" value="FORMAMIDOPYRIMIDINE-DNA GLYCOSYLASE"/>
    <property type="match status" value="1"/>
</dbReference>
<dbReference type="InterPro" id="IPR010979">
    <property type="entry name" value="Ribosomal_uS13-like_H2TH"/>
</dbReference>
<dbReference type="Gene3D" id="3.20.190.10">
    <property type="entry name" value="MutM-like, N-terminal"/>
    <property type="match status" value="1"/>
</dbReference>
<keyword evidence="17" id="KW-0326">Glycosidase</keyword>
<dbReference type="FunFam" id="1.10.8.50:FF:000008">
    <property type="entry name" value="Nei-like DNA glycosylase 3"/>
    <property type="match status" value="1"/>
</dbReference>
<dbReference type="GO" id="GO:0000012">
    <property type="term" value="P:single strand break repair"/>
    <property type="evidence" value="ECO:0007669"/>
    <property type="project" value="Ensembl"/>
</dbReference>
<dbReference type="GO" id="GO:0003690">
    <property type="term" value="F:double-stranded DNA binding"/>
    <property type="evidence" value="ECO:0007669"/>
    <property type="project" value="Ensembl"/>
</dbReference>
<sequence>MVEGPGCTLNAEKIRARVRPGQAVTGVRGSALQPPGAPWPPAACPGAPASSPWIAPTNSNKDSCWNFPGLLNGCVYSGVETLGKELFMYFGLKALRIHFGMNGAVLINPLRSKGHTRASPVFEVQLTKDLICFYDSSVEFRNSLESKQRIRMMEDLDVCSPRFNFSRAESEVKKQKDRMLCDVLLDQNVLPGVGNIIKNEALFDSGLHPAVKVSQLKDEQTRHLVKMIRDFTILFYRCRKTGSALYRHCKVYKRSDCGQCRSKITVCRLGENNRMTYFCPRCQKENPQFIDISKLPTRNSLIDWAYTRGLYPNEHVAQKAEEEWTCAVCTLINKPSAKACDACLTSRPNDAKAEEDANNSVTYDNNLMKYPCNSFVKRHPEVKINWKTAFGIATLVLTDLGNKSSSFERIRNQNMKSSGDFQNCPVGNICFSDVQHPSKEKGKYMALPSDNVNGSPIFDSQSSLSPAHKKLKTNHSLPELKGCSPGFSNMCNASNNGPTSFSELQVNVTDSTCTKNINSPRCNKHNRICVLRVVRKDGESKGRQFYACPLPRGSQCGFFEWADLSFPFCNHGKRSIMRTVLKVGPNNGKNFFVCPLRKDKQCDFFQWAQNGPGIEIIPGC</sequence>
<dbReference type="AlphaFoldDB" id="A0A4X2KJ31"/>
<gene>
    <name evidence="28" type="primary">NEIL3</name>
</gene>
<feature type="domain" description="RanBP2-type" evidence="24">
    <location>
        <begin position="319"/>
        <end position="349"/>
    </location>
</feature>
<dbReference type="Ensembl" id="ENSVURT00010010615.1">
    <property type="protein sequence ID" value="ENSVURP00010009357.1"/>
    <property type="gene ID" value="ENSVURG00010007255.1"/>
</dbReference>
<dbReference type="RefSeq" id="XP_027693159.1">
    <property type="nucleotide sequence ID" value="XM_027837358.1"/>
</dbReference>
<keyword evidence="8" id="KW-0227">DNA damage</keyword>
<keyword evidence="13" id="KW-0234">DNA repair</keyword>
<reference evidence="29" key="1">
    <citation type="submission" date="2018-12" db="EMBL/GenBank/DDBJ databases">
        <authorList>
            <person name="Yazar S."/>
        </authorList>
    </citation>
    <scope>NUCLEOTIDE SEQUENCE [LARGE SCALE GENOMIC DNA]</scope>
</reference>
<feature type="domain" description="Formamidopyrimidine-DNA glycosylase catalytic" evidence="26">
    <location>
        <begin position="2"/>
        <end position="140"/>
    </location>
</feature>
<dbReference type="Pfam" id="PF06831">
    <property type="entry name" value="H2TH"/>
    <property type="match status" value="1"/>
</dbReference>
<keyword evidence="6" id="KW-0479">Metal-binding</keyword>
<evidence type="ECO:0000256" key="19">
    <source>
        <dbReference type="ARBA" id="ARBA00073168"/>
    </source>
</evidence>
<dbReference type="GeneID" id="114024344"/>
<evidence type="ECO:0000313" key="29">
    <source>
        <dbReference type="Proteomes" id="UP000314987"/>
    </source>
</evidence>
<dbReference type="SUPFAM" id="SSF46946">
    <property type="entry name" value="S13-like H2TH domain"/>
    <property type="match status" value="1"/>
</dbReference>
<dbReference type="InterPro" id="IPR000214">
    <property type="entry name" value="Znf_DNA_glyclase/AP_lyase"/>
</dbReference>
<keyword evidence="7" id="KW-0677">Repeat</keyword>
<dbReference type="Pfam" id="PF06839">
    <property type="entry name" value="Zn_ribbon_GRF"/>
    <property type="match status" value="2"/>
</dbReference>
<dbReference type="GO" id="GO:0003684">
    <property type="term" value="F:damaged DNA binding"/>
    <property type="evidence" value="ECO:0007669"/>
    <property type="project" value="InterPro"/>
</dbReference>
<evidence type="ECO:0000259" key="24">
    <source>
        <dbReference type="PROSITE" id="PS50199"/>
    </source>
</evidence>
<dbReference type="PROSITE" id="PS51066">
    <property type="entry name" value="ZF_FPG_2"/>
    <property type="match status" value="1"/>
</dbReference>
<dbReference type="GO" id="GO:0140078">
    <property type="term" value="F:class I DNA-(apurinic or apyrimidinic site) endonuclease activity"/>
    <property type="evidence" value="ECO:0007669"/>
    <property type="project" value="UniProtKB-EC"/>
</dbReference>
<evidence type="ECO:0000256" key="7">
    <source>
        <dbReference type="ARBA" id="ARBA00022737"/>
    </source>
</evidence>
<dbReference type="GO" id="GO:0006284">
    <property type="term" value="P:base-excision repair"/>
    <property type="evidence" value="ECO:0007669"/>
    <property type="project" value="Ensembl"/>
</dbReference>
<evidence type="ECO:0000256" key="23">
    <source>
        <dbReference type="PROSITE-ProRule" id="PRU00322"/>
    </source>
</evidence>
<comment type="similarity">
    <text evidence="3">Belongs to the FPG family.</text>
</comment>
<feature type="domain" description="FPG-type" evidence="25">
    <location>
        <begin position="250"/>
        <end position="284"/>
    </location>
</feature>
<evidence type="ECO:0000256" key="4">
    <source>
        <dbReference type="ARBA" id="ARBA00012720"/>
    </source>
</evidence>
<keyword evidence="16" id="KW-0511">Multifunctional enzyme</keyword>
<dbReference type="InterPro" id="IPR015886">
    <property type="entry name" value="H2TH_FPG"/>
</dbReference>
<comment type="subcellular location">
    <subcellularLocation>
        <location evidence="2">Chromosome</location>
    </subcellularLocation>
    <subcellularLocation>
        <location evidence="1">Nucleus</location>
    </subcellularLocation>
</comment>
<evidence type="ECO:0000256" key="17">
    <source>
        <dbReference type="ARBA" id="ARBA00023295"/>
    </source>
</evidence>
<dbReference type="PANTHER" id="PTHR22993:SF10">
    <property type="entry name" value="ENDONUCLEASE 8-LIKE 3"/>
    <property type="match status" value="1"/>
</dbReference>
<evidence type="ECO:0000256" key="10">
    <source>
        <dbReference type="ARBA" id="ARBA00022801"/>
    </source>
</evidence>
<evidence type="ECO:0000256" key="22">
    <source>
        <dbReference type="ARBA" id="ARBA00083341"/>
    </source>
</evidence>
<dbReference type="GeneTree" id="ENSGT00940000153230"/>
<accession>A0A4X2KJ31</accession>
<dbReference type="Pfam" id="PF00641">
    <property type="entry name" value="Zn_ribbon_RanBP"/>
    <property type="match status" value="1"/>
</dbReference>
<dbReference type="PROSITE" id="PS51999">
    <property type="entry name" value="ZF_GRF"/>
    <property type="match status" value="2"/>
</dbReference>
<keyword evidence="9 23" id="KW-0863">Zinc-finger</keyword>
<comment type="catalytic activity">
    <reaction evidence="18">
        <text>2'-deoxyribonucleotide-(2'-deoxyribose 5'-phosphate)-2'-deoxyribonucleotide-DNA = a 3'-end 2'-deoxyribonucleotide-(2,3-dehydro-2,3-deoxyribose 5'-phosphate)-DNA + a 5'-end 5'-phospho-2'-deoxyribonucleoside-DNA + H(+)</text>
        <dbReference type="Rhea" id="RHEA:66592"/>
        <dbReference type="Rhea" id="RHEA-COMP:13180"/>
        <dbReference type="Rhea" id="RHEA-COMP:16897"/>
        <dbReference type="Rhea" id="RHEA-COMP:17067"/>
        <dbReference type="ChEBI" id="CHEBI:15378"/>
        <dbReference type="ChEBI" id="CHEBI:136412"/>
        <dbReference type="ChEBI" id="CHEBI:157695"/>
        <dbReference type="ChEBI" id="CHEBI:167181"/>
        <dbReference type="EC" id="4.2.99.18"/>
    </reaction>
</comment>
<proteinExistence type="inferred from homology"/>
<dbReference type="EC" id="4.2.99.18" evidence="4"/>
<evidence type="ECO:0000256" key="14">
    <source>
        <dbReference type="ARBA" id="ARBA00023239"/>
    </source>
</evidence>
<protein>
    <recommendedName>
        <fullName evidence="19">Endonuclease 8-like 3</fullName>
        <ecNumber evidence="4">4.2.99.18</ecNumber>
    </recommendedName>
    <alternativeName>
        <fullName evidence="20">DNA glycosylase/AP lyase Neil3</fullName>
    </alternativeName>
    <alternativeName>
        <fullName evidence="22">Endonuclease VIII-like 3</fullName>
    </alternativeName>
    <alternativeName>
        <fullName evidence="21">Nei-like protein 3</fullName>
    </alternativeName>
</protein>
<evidence type="ECO:0000256" key="2">
    <source>
        <dbReference type="ARBA" id="ARBA00004286"/>
    </source>
</evidence>
<evidence type="ECO:0000256" key="5">
    <source>
        <dbReference type="ARBA" id="ARBA00022454"/>
    </source>
</evidence>
<evidence type="ECO:0000256" key="20">
    <source>
        <dbReference type="ARBA" id="ARBA00081871"/>
    </source>
</evidence>
<reference evidence="28" key="2">
    <citation type="submission" date="2025-08" db="UniProtKB">
        <authorList>
            <consortium name="Ensembl"/>
        </authorList>
    </citation>
    <scope>IDENTIFICATION</scope>
</reference>
<evidence type="ECO:0000256" key="15">
    <source>
        <dbReference type="ARBA" id="ARBA00023242"/>
    </source>
</evidence>
<evidence type="ECO:0000256" key="8">
    <source>
        <dbReference type="ARBA" id="ARBA00022763"/>
    </source>
</evidence>
<keyword evidence="14" id="KW-0456">Lyase</keyword>
<organism evidence="28 29">
    <name type="scientific">Vombatus ursinus</name>
    <name type="common">Common wombat</name>
    <dbReference type="NCBI Taxonomy" id="29139"/>
    <lineage>
        <taxon>Eukaryota</taxon>
        <taxon>Metazoa</taxon>
        <taxon>Chordata</taxon>
        <taxon>Craniata</taxon>
        <taxon>Vertebrata</taxon>
        <taxon>Euteleostomi</taxon>
        <taxon>Mammalia</taxon>
        <taxon>Metatheria</taxon>
        <taxon>Diprotodontia</taxon>
        <taxon>Vombatidae</taxon>
        <taxon>Vombatus</taxon>
    </lineage>
</organism>
<evidence type="ECO:0000256" key="3">
    <source>
        <dbReference type="ARBA" id="ARBA00009409"/>
    </source>
</evidence>
<feature type="domain" description="GRF-type" evidence="27">
    <location>
        <begin position="569"/>
        <end position="611"/>
    </location>
</feature>
<keyword evidence="11" id="KW-0862">Zinc</keyword>
<dbReference type="SMART" id="SM01232">
    <property type="entry name" value="H2TH"/>
    <property type="match status" value="1"/>
</dbReference>
<dbReference type="PROSITE" id="PS50199">
    <property type="entry name" value="ZF_RANBP2_2"/>
    <property type="match status" value="1"/>
</dbReference>
<dbReference type="GO" id="GO:0000405">
    <property type="term" value="F:bubble DNA binding"/>
    <property type="evidence" value="ECO:0007669"/>
    <property type="project" value="Ensembl"/>
</dbReference>
<evidence type="ECO:0000259" key="25">
    <source>
        <dbReference type="PROSITE" id="PS51066"/>
    </source>
</evidence>
<evidence type="ECO:0000256" key="13">
    <source>
        <dbReference type="ARBA" id="ARBA00023204"/>
    </source>
</evidence>
<dbReference type="GO" id="GO:0019104">
    <property type="term" value="F:DNA N-glycosylase activity"/>
    <property type="evidence" value="ECO:0007669"/>
    <property type="project" value="Ensembl"/>
</dbReference>